<dbReference type="EMBL" id="BBWV01000003">
    <property type="protein sequence ID" value="GAO44096.1"/>
    <property type="molecule type" value="Genomic_DNA"/>
</dbReference>
<dbReference type="Proteomes" id="UP000033121">
    <property type="component" value="Unassembled WGS sequence"/>
</dbReference>
<reference evidence="1 2" key="1">
    <citation type="submission" date="2015-04" db="EMBL/GenBank/DDBJ databases">
        <title>Whole genome shotgun sequence of Flavihumibacter petaseus NBRC 106054.</title>
        <authorList>
            <person name="Miyazawa S."/>
            <person name="Hosoyama A."/>
            <person name="Hashimoto M."/>
            <person name="Noguchi M."/>
            <person name="Tsuchikane K."/>
            <person name="Ohji S."/>
            <person name="Yamazoe A."/>
            <person name="Ichikawa N."/>
            <person name="Kimura A."/>
            <person name="Fujita N."/>
        </authorList>
    </citation>
    <scope>NUCLEOTIDE SEQUENCE [LARGE SCALE GENOMIC DNA]</scope>
    <source>
        <strain evidence="1 2">NBRC 106054</strain>
    </source>
</reference>
<dbReference type="AlphaFoldDB" id="A0A0E9N349"/>
<keyword evidence="2" id="KW-1185">Reference proteome</keyword>
<organism evidence="1 2">
    <name type="scientific">Flavihumibacter petaseus NBRC 106054</name>
    <dbReference type="NCBI Taxonomy" id="1220578"/>
    <lineage>
        <taxon>Bacteria</taxon>
        <taxon>Pseudomonadati</taxon>
        <taxon>Bacteroidota</taxon>
        <taxon>Chitinophagia</taxon>
        <taxon>Chitinophagales</taxon>
        <taxon>Chitinophagaceae</taxon>
        <taxon>Flavihumibacter</taxon>
    </lineage>
</organism>
<evidence type="ECO:0000313" key="2">
    <source>
        <dbReference type="Proteomes" id="UP000033121"/>
    </source>
</evidence>
<comment type="caution">
    <text evidence="1">The sequence shown here is derived from an EMBL/GenBank/DDBJ whole genome shotgun (WGS) entry which is preliminary data.</text>
</comment>
<evidence type="ECO:0000313" key="1">
    <source>
        <dbReference type="EMBL" id="GAO44096.1"/>
    </source>
</evidence>
<protein>
    <submittedName>
        <fullName evidence="1">Uncharacterized protein</fullName>
    </submittedName>
</protein>
<sequence>MVTSSEPFLEKFRLQLFDLVEISVTEDADKLGTLVFGNSKSFVNKSIECATGRNGFEQWKELIQETLERTAPTSFLFKVDWKNNKSNNETLYFRYVTGVSEESMAHLLARYEALRTIPVAISKKYAIGLPVCISIRIHRSEAMSVSIYYEISGKTAGEIENILTGIAEMMQWPADAIQSMLCKLDFMTGIGHPQYMAIGIPDKAIKISYPKVSVRDFGTCLDSFTTQECRKKEMKSLCRKLRQPALNYLGLKFNQQGCGWKAYLVISKKHAANSINYNITF</sequence>
<accession>A0A0E9N349</accession>
<gene>
    <name evidence="1" type="ORF">FPE01S_03_01360</name>
</gene>
<dbReference type="STRING" id="1220578.FPE01S_03_01360"/>
<name>A0A0E9N349_9BACT</name>
<dbReference type="RefSeq" id="WP_046370068.1">
    <property type="nucleotide sequence ID" value="NZ_BBWV01000003.1"/>
</dbReference>
<proteinExistence type="predicted"/>